<evidence type="ECO:0000256" key="1">
    <source>
        <dbReference type="SAM" id="MobiDB-lite"/>
    </source>
</evidence>
<sequence length="32" mass="3889">GLAWRWTGIEREQGRKRRRKEKAGLQGEWGRH</sequence>
<dbReference type="EMBL" id="GBEZ01009804">
    <property type="protein sequence ID" value="JAC75812.1"/>
    <property type="molecule type" value="Transcribed_RNA"/>
</dbReference>
<reference evidence="2" key="1">
    <citation type="submission" date="2014-05" db="EMBL/GenBank/DDBJ databases">
        <title>The transcriptome of the halophilic microalga Tetraselmis sp. GSL018 isolated from the Great Salt Lake, Utah.</title>
        <authorList>
            <person name="Jinkerson R.E."/>
            <person name="D'Adamo S."/>
            <person name="Posewitz M.C."/>
        </authorList>
    </citation>
    <scope>NUCLEOTIDE SEQUENCE</scope>
    <source>
        <strain evidence="2">GSL018</strain>
    </source>
</reference>
<evidence type="ECO:0000313" key="2">
    <source>
        <dbReference type="EMBL" id="JAC75812.1"/>
    </source>
</evidence>
<accession>A0A061RSF0</accession>
<feature type="region of interest" description="Disordered" evidence="1">
    <location>
        <begin position="13"/>
        <end position="32"/>
    </location>
</feature>
<proteinExistence type="predicted"/>
<feature type="non-terminal residue" evidence="2">
    <location>
        <position position="1"/>
    </location>
</feature>
<gene>
    <name evidence="2" type="ORF">TSPGSL018_21995</name>
</gene>
<dbReference type="AlphaFoldDB" id="A0A061RSF0"/>
<name>A0A061RSF0_9CHLO</name>
<organism evidence="2">
    <name type="scientific">Tetraselmis sp. GSL018</name>
    <dbReference type="NCBI Taxonomy" id="582737"/>
    <lineage>
        <taxon>Eukaryota</taxon>
        <taxon>Viridiplantae</taxon>
        <taxon>Chlorophyta</taxon>
        <taxon>core chlorophytes</taxon>
        <taxon>Chlorodendrophyceae</taxon>
        <taxon>Chlorodendrales</taxon>
        <taxon>Chlorodendraceae</taxon>
        <taxon>Tetraselmis</taxon>
    </lineage>
</organism>
<protein>
    <submittedName>
        <fullName evidence="2">Uncharacterized protein</fullName>
    </submittedName>
</protein>